<dbReference type="InterPro" id="IPR000683">
    <property type="entry name" value="Gfo/Idh/MocA-like_OxRdtase_N"/>
</dbReference>
<keyword evidence="3" id="KW-1185">Reference proteome</keyword>
<dbReference type="OrthoDB" id="9772350at2"/>
<dbReference type="Proteomes" id="UP000092573">
    <property type="component" value="Chromosome"/>
</dbReference>
<evidence type="ECO:0000259" key="1">
    <source>
        <dbReference type="Pfam" id="PF01408"/>
    </source>
</evidence>
<reference evidence="2 3" key="1">
    <citation type="submission" date="2016-01" db="EMBL/GenBank/DDBJ databases">
        <title>Complete Genome Sequence of Paenibacillus yonginensis DCY84, a novel Plant Growth-Promoting Bacteria with Elicitation of Induced Systemic Resistance.</title>
        <authorList>
            <person name="Kim Y.J."/>
            <person name="Yang D.C."/>
            <person name="Sukweenadhi J."/>
        </authorList>
    </citation>
    <scope>NUCLEOTIDE SEQUENCE [LARGE SCALE GENOMIC DNA]</scope>
    <source>
        <strain evidence="2 3">DCY84</strain>
    </source>
</reference>
<dbReference type="PANTHER" id="PTHR43377">
    <property type="entry name" value="BILIVERDIN REDUCTASE A"/>
    <property type="match status" value="1"/>
</dbReference>
<evidence type="ECO:0000313" key="2">
    <source>
        <dbReference type="EMBL" id="ANS75196.1"/>
    </source>
</evidence>
<dbReference type="AlphaFoldDB" id="A0A1B1N1B1"/>
<dbReference type="PANTHER" id="PTHR43377:SF1">
    <property type="entry name" value="BILIVERDIN REDUCTASE A"/>
    <property type="match status" value="1"/>
</dbReference>
<dbReference type="STRING" id="1462996.AWM70_11775"/>
<dbReference type="InterPro" id="IPR051450">
    <property type="entry name" value="Gfo/Idh/MocA_Oxidoreductases"/>
</dbReference>
<protein>
    <recommendedName>
        <fullName evidence="1">Gfo/Idh/MocA-like oxidoreductase N-terminal domain-containing protein</fullName>
    </recommendedName>
</protein>
<accession>A0A1B1N1B1</accession>
<dbReference type="SUPFAM" id="SSF55347">
    <property type="entry name" value="Glyceraldehyde-3-phosphate dehydrogenase-like, C-terminal domain"/>
    <property type="match status" value="1"/>
</dbReference>
<dbReference type="SUPFAM" id="SSF51735">
    <property type="entry name" value="NAD(P)-binding Rossmann-fold domains"/>
    <property type="match status" value="1"/>
</dbReference>
<dbReference type="Pfam" id="PF01408">
    <property type="entry name" value="GFO_IDH_MocA"/>
    <property type="match status" value="1"/>
</dbReference>
<dbReference type="InterPro" id="IPR036291">
    <property type="entry name" value="NAD(P)-bd_dom_sf"/>
</dbReference>
<evidence type="ECO:0000313" key="3">
    <source>
        <dbReference type="Proteomes" id="UP000092573"/>
    </source>
</evidence>
<dbReference type="GO" id="GO:0000166">
    <property type="term" value="F:nucleotide binding"/>
    <property type="evidence" value="ECO:0007669"/>
    <property type="project" value="InterPro"/>
</dbReference>
<name>A0A1B1N1B1_9BACL</name>
<dbReference type="Gene3D" id="3.40.50.720">
    <property type="entry name" value="NAD(P)-binding Rossmann-like Domain"/>
    <property type="match status" value="1"/>
</dbReference>
<dbReference type="EMBL" id="CP014167">
    <property type="protein sequence ID" value="ANS75196.1"/>
    <property type="molecule type" value="Genomic_DNA"/>
</dbReference>
<feature type="domain" description="Gfo/Idh/MocA-like oxidoreductase N-terminal" evidence="1">
    <location>
        <begin position="3"/>
        <end position="114"/>
    </location>
</feature>
<dbReference type="KEGG" id="pyg:AWM70_11775"/>
<gene>
    <name evidence="2" type="ORF">AWM70_11775</name>
</gene>
<sequence>MPMRFGLIGPGWRGKAYLRIASQLPEWFQPAGVVVRDFEKYRGDDALQGLPVFLSPLELARECDFLVMAVSKTSAAALLEQLFEADIPVLAETPPAFDDAGYRQMAALAAQSPRIQVAEQYPLQPHHAARTALIRSRAVGEVRHVQVSAGHGYHGIALIRQWLGVSDEGCTVTAQQFKHPVLEVPHRGRNVGDGLEVELQDIALLSFESGKSAVLDFTASQYFSPLRKNRVLIRGSHGEIRNDEVTRSLGQGAYETFSINRIQDGREGSLAPLSLRELRGASERLYQNRFYPARLSDEELAIAEVLFRMSEYVRTGNSFYSLSEALVDVRLSLAIEASIAAGMPVGSG</sequence>
<dbReference type="Gene3D" id="3.30.360.10">
    <property type="entry name" value="Dihydrodipicolinate Reductase, domain 2"/>
    <property type="match status" value="1"/>
</dbReference>
<dbReference type="RefSeq" id="WP_068696594.1">
    <property type="nucleotide sequence ID" value="NZ_CP014167.1"/>
</dbReference>
<proteinExistence type="predicted"/>
<organism evidence="2 3">
    <name type="scientific">Paenibacillus yonginensis</name>
    <dbReference type="NCBI Taxonomy" id="1462996"/>
    <lineage>
        <taxon>Bacteria</taxon>
        <taxon>Bacillati</taxon>
        <taxon>Bacillota</taxon>
        <taxon>Bacilli</taxon>
        <taxon>Bacillales</taxon>
        <taxon>Paenibacillaceae</taxon>
        <taxon>Paenibacillus</taxon>
    </lineage>
</organism>